<dbReference type="STRING" id="1703345.A3860_35540"/>
<name>A0A1V9FNP7_9BACT</name>
<comment type="caution">
    <text evidence="2">The sequence shown here is derived from an EMBL/GenBank/DDBJ whole genome shotgun (WGS) entry which is preliminary data.</text>
</comment>
<dbReference type="InterPro" id="IPR029044">
    <property type="entry name" value="Nucleotide-diphossugar_trans"/>
</dbReference>
<dbReference type="OrthoDB" id="9815829at2"/>
<dbReference type="SUPFAM" id="SSF53448">
    <property type="entry name" value="Nucleotide-diphospho-sugar transferases"/>
    <property type="match status" value="1"/>
</dbReference>
<accession>A0A1V9FNP7</accession>
<dbReference type="EMBL" id="LVYD01000070">
    <property type="protein sequence ID" value="OQP59958.1"/>
    <property type="molecule type" value="Genomic_DNA"/>
</dbReference>
<evidence type="ECO:0000313" key="3">
    <source>
        <dbReference type="Proteomes" id="UP000192796"/>
    </source>
</evidence>
<dbReference type="Gene3D" id="3.90.550.10">
    <property type="entry name" value="Spore Coat Polysaccharide Biosynthesis Protein SpsA, Chain A"/>
    <property type="match status" value="1"/>
</dbReference>
<dbReference type="RefSeq" id="WP_081153899.1">
    <property type="nucleotide sequence ID" value="NZ_LVYD01000070.1"/>
</dbReference>
<reference evidence="2 3" key="1">
    <citation type="submission" date="2016-03" db="EMBL/GenBank/DDBJ databases">
        <title>Niastella vici sp. nov., isolated from farmland soil.</title>
        <authorList>
            <person name="Chen L."/>
            <person name="Wang D."/>
            <person name="Yang S."/>
            <person name="Wang G."/>
        </authorList>
    </citation>
    <scope>NUCLEOTIDE SEQUENCE [LARGE SCALE GENOMIC DNA]</scope>
    <source>
        <strain evidence="2 3">DJ57</strain>
    </source>
</reference>
<gene>
    <name evidence="2" type="ORF">A3860_35540</name>
</gene>
<dbReference type="AlphaFoldDB" id="A0A1V9FNP7"/>
<dbReference type="InterPro" id="IPR050834">
    <property type="entry name" value="Glycosyltransf_2"/>
</dbReference>
<dbReference type="PANTHER" id="PTHR43685">
    <property type="entry name" value="GLYCOSYLTRANSFERASE"/>
    <property type="match status" value="1"/>
</dbReference>
<protein>
    <recommendedName>
        <fullName evidence="1">Glycosyltransferase 2-like domain-containing protein</fullName>
    </recommendedName>
</protein>
<organism evidence="2 3">
    <name type="scientific">Niastella vici</name>
    <dbReference type="NCBI Taxonomy" id="1703345"/>
    <lineage>
        <taxon>Bacteria</taxon>
        <taxon>Pseudomonadati</taxon>
        <taxon>Bacteroidota</taxon>
        <taxon>Chitinophagia</taxon>
        <taxon>Chitinophagales</taxon>
        <taxon>Chitinophagaceae</taxon>
        <taxon>Niastella</taxon>
    </lineage>
</organism>
<evidence type="ECO:0000313" key="2">
    <source>
        <dbReference type="EMBL" id="OQP59958.1"/>
    </source>
</evidence>
<feature type="domain" description="Glycosyltransferase 2-like" evidence="1">
    <location>
        <begin position="8"/>
        <end position="133"/>
    </location>
</feature>
<dbReference type="PANTHER" id="PTHR43685:SF2">
    <property type="entry name" value="GLYCOSYLTRANSFERASE 2-LIKE DOMAIN-CONTAINING PROTEIN"/>
    <property type="match status" value="1"/>
</dbReference>
<dbReference type="InterPro" id="IPR001173">
    <property type="entry name" value="Glyco_trans_2-like"/>
</dbReference>
<dbReference type="CDD" id="cd00761">
    <property type="entry name" value="Glyco_tranf_GTA_type"/>
    <property type="match status" value="1"/>
</dbReference>
<dbReference type="Pfam" id="PF00535">
    <property type="entry name" value="Glycos_transf_2"/>
    <property type="match status" value="1"/>
</dbReference>
<sequence length="316" mass="36936">MKESPLISVCIPAYKHIDFLKRLLDSLTRQTFRDFEVVITDDSPDDSVKNLVTQFAHLLTIRYFRNPVALGTPENWNEGIRRAVGQWIKLIHDDDWLAGENSLQRFADAIQRNPGATFFFCAFRNNWLQSGRMEEVHINSFRYKQLLKQPAVLFSSNVVGPPSVILHPNDKQFFYDNKVKWVVDIDFYIRYFKTARPVHIPEILINVGMGEHQVTQDCFRKREVEVPENFHLLNKLPVGVLKNILVYDAWWRLMRNLEITREEEIRTAGYNGPIHPVLVSMIGWQKKIPRGLLGNGLFSKLSMVVHYLLHRNQLRP</sequence>
<evidence type="ECO:0000259" key="1">
    <source>
        <dbReference type="Pfam" id="PF00535"/>
    </source>
</evidence>
<dbReference type="Proteomes" id="UP000192796">
    <property type="component" value="Unassembled WGS sequence"/>
</dbReference>
<keyword evidence="3" id="KW-1185">Reference proteome</keyword>
<proteinExistence type="predicted"/>